<gene>
    <name evidence="2" type="ORF">WMO75_05990</name>
</gene>
<reference evidence="2 3" key="1">
    <citation type="submission" date="2024-03" db="EMBL/GenBank/DDBJ databases">
        <title>Human intestinal bacterial collection.</title>
        <authorList>
            <person name="Pauvert C."/>
            <person name="Hitch T.C.A."/>
            <person name="Clavel T."/>
        </authorList>
    </citation>
    <scope>NUCLEOTIDE SEQUENCE [LARGE SCALE GENOMIC DNA]</scope>
    <source>
        <strain evidence="2 3">CLA-AA-H95</strain>
    </source>
</reference>
<keyword evidence="1" id="KW-0812">Transmembrane</keyword>
<sequence length="845" mass="96051">MKEKMKSSSKIRTVQKLSGFCQSPDVRALCFLFLLLSASCSFIFRDYLYGNDLMIFNDIGSDTWQQYIMNYTSIVNHLRDGSFSLWDFNNGLGINQFNFNLFDPFLMLLYGVGVVLGPAHMLLYINVIQILKIMVAAFAFYWFLSQFSFSVPSKMITSYAYALNGFLLVWGQHYQFGTVVIYFPLMLLFCEKFIQKKKGKALFPVMVFLCGIYSVYFTYMCLAATGLYLLFRILMLDGLTWKERIQRFLLGCAEMIMGVGMSLVVFLPMAEVLLDVSSRLESDGTGLLDFLRQCFTPYSRKFYLSMLKRMFSSNLQNGYGLAKGPQQYVMNYYEDPVLFCSTLAVFLNVQFLAVLRKADMTKRAKRVLYGVAALILVGTALPVGGTVFNYFTLPTQRYTFVLMTVFLLLMAWMWDYMRKGGKLNLVLILAVTALMGWAYWCGYEQAGFQEYRTNILILTVTGILTAVCLTLLCFLKDTQIRNVILGVMGVVLVVNVVSEGGTNYQNRVTMKKTDVPSEVMVQETQRYEEMRTSDDKEIKYRAEIEKPQDFFREMYRVDLADCLNYLKENDPTFYRVEKDYISGTVSMDSSGQGYRGISTYNSVMNGNVKEFVETCYPELFFADHNHYTFWNNVDDNWLAAFLGVKYILSGNGEPDETKYKLLDQVGSLYIHVNVLDAQTAHFYTQDISEESLKELCTEENREELLGEAIALEDGTEIGDASEIQTLKSEEQETAEQNSSVTLDAPQKDSVVTGSVHAEADGYALFMIPYEKGWSLTIDGEKAELLRGDIGFLACEVPEGDHTILLTFEAPGLKAGTIGSVLFWILFAQSRLLIIRKNKTRKSAGA</sequence>
<accession>A0ABV1AL07</accession>
<feature type="transmembrane region" description="Helical" evidence="1">
    <location>
        <begin position="201"/>
        <end position="219"/>
    </location>
</feature>
<evidence type="ECO:0000256" key="1">
    <source>
        <dbReference type="SAM" id="Phobius"/>
    </source>
</evidence>
<comment type="caution">
    <text evidence="2">The sequence shown here is derived from an EMBL/GenBank/DDBJ whole genome shotgun (WGS) entry which is preliminary data.</text>
</comment>
<feature type="transmembrane region" description="Helical" evidence="1">
    <location>
        <begin position="169"/>
        <end position="189"/>
    </location>
</feature>
<evidence type="ECO:0000313" key="3">
    <source>
        <dbReference type="Proteomes" id="UP001446032"/>
    </source>
</evidence>
<proteinExistence type="predicted"/>
<feature type="transmembrane region" description="Helical" evidence="1">
    <location>
        <begin position="105"/>
        <end position="123"/>
    </location>
</feature>
<name>A0ABV1AL07_9FIRM</name>
<dbReference type="PANTHER" id="PTHR38454:SF1">
    <property type="entry name" value="INTEGRAL MEMBRANE PROTEIN"/>
    <property type="match status" value="1"/>
</dbReference>
<feature type="transmembrane region" description="Helical" evidence="1">
    <location>
        <begin position="130"/>
        <end position="149"/>
    </location>
</feature>
<dbReference type="InterPro" id="IPR018580">
    <property type="entry name" value="Uncharacterised_YfhO"/>
</dbReference>
<feature type="transmembrane region" description="Helical" evidence="1">
    <location>
        <begin position="397"/>
        <end position="416"/>
    </location>
</feature>
<dbReference type="PANTHER" id="PTHR38454">
    <property type="entry name" value="INTEGRAL MEMBRANE PROTEIN-RELATED"/>
    <property type="match status" value="1"/>
</dbReference>
<feature type="transmembrane region" description="Helical" evidence="1">
    <location>
        <begin position="814"/>
        <end position="833"/>
    </location>
</feature>
<keyword evidence="1" id="KW-0472">Membrane</keyword>
<keyword evidence="1" id="KW-1133">Transmembrane helix</keyword>
<protein>
    <submittedName>
        <fullName evidence="2">YfhO family protein</fullName>
    </submittedName>
</protein>
<feature type="transmembrane region" description="Helical" evidence="1">
    <location>
        <begin position="482"/>
        <end position="498"/>
    </location>
</feature>
<keyword evidence="3" id="KW-1185">Reference proteome</keyword>
<feature type="transmembrane region" description="Helical" evidence="1">
    <location>
        <begin position="336"/>
        <end position="355"/>
    </location>
</feature>
<evidence type="ECO:0000313" key="2">
    <source>
        <dbReference type="EMBL" id="MEQ2357897.1"/>
    </source>
</evidence>
<dbReference type="EMBL" id="JBBMEI010000013">
    <property type="protein sequence ID" value="MEQ2357897.1"/>
    <property type="molecule type" value="Genomic_DNA"/>
</dbReference>
<feature type="transmembrane region" description="Helical" evidence="1">
    <location>
        <begin position="423"/>
        <end position="440"/>
    </location>
</feature>
<dbReference type="RefSeq" id="WP_349077750.1">
    <property type="nucleotide sequence ID" value="NZ_JBBMEI010000013.1"/>
</dbReference>
<dbReference type="Pfam" id="PF09586">
    <property type="entry name" value="YfhO"/>
    <property type="match status" value="2"/>
</dbReference>
<organism evidence="2 3">
    <name type="scientific">Blautia intestinihominis</name>
    <dbReference type="NCBI Taxonomy" id="3133152"/>
    <lineage>
        <taxon>Bacteria</taxon>
        <taxon>Bacillati</taxon>
        <taxon>Bacillota</taxon>
        <taxon>Clostridia</taxon>
        <taxon>Lachnospirales</taxon>
        <taxon>Lachnospiraceae</taxon>
        <taxon>Blautia</taxon>
    </lineage>
</organism>
<feature type="transmembrane region" description="Helical" evidence="1">
    <location>
        <begin position="248"/>
        <end position="270"/>
    </location>
</feature>
<dbReference type="Proteomes" id="UP001446032">
    <property type="component" value="Unassembled WGS sequence"/>
</dbReference>
<feature type="transmembrane region" description="Helical" evidence="1">
    <location>
        <begin position="455"/>
        <end position="475"/>
    </location>
</feature>
<feature type="transmembrane region" description="Helical" evidence="1">
    <location>
        <begin position="367"/>
        <end position="391"/>
    </location>
</feature>